<dbReference type="EMBL" id="CP036349">
    <property type="protein sequence ID" value="QDV75021.1"/>
    <property type="molecule type" value="Genomic_DNA"/>
</dbReference>
<sequence length="97" mass="11437">MAKPDPEDGRWNFAPDDLGGLIFRFSRYFRPKIGPYRPASWDHDHCECCWKKIMEEGGDAESGWVTQLHDEDRWICGECFTDFREALDWRIEATKGH</sequence>
<proteinExistence type="predicted"/>
<keyword evidence="2" id="KW-1185">Reference proteome</keyword>
<dbReference type="AlphaFoldDB" id="A0A518KB50"/>
<name>A0A518KB50_9BACT</name>
<gene>
    <name evidence="1" type="ORF">Spa11_32300</name>
</gene>
<dbReference type="RefSeq" id="WP_145113953.1">
    <property type="nucleotide sequence ID" value="NZ_CP036349.1"/>
</dbReference>
<protein>
    <submittedName>
        <fullName evidence="1">Uncharacterized protein</fullName>
    </submittedName>
</protein>
<accession>A0A518KB50</accession>
<evidence type="ECO:0000313" key="1">
    <source>
        <dbReference type="EMBL" id="QDV75021.1"/>
    </source>
</evidence>
<reference evidence="1 2" key="1">
    <citation type="submission" date="2019-02" db="EMBL/GenBank/DDBJ databases">
        <title>Deep-cultivation of Planctomycetes and their phenomic and genomic characterization uncovers novel biology.</title>
        <authorList>
            <person name="Wiegand S."/>
            <person name="Jogler M."/>
            <person name="Boedeker C."/>
            <person name="Pinto D."/>
            <person name="Vollmers J."/>
            <person name="Rivas-Marin E."/>
            <person name="Kohn T."/>
            <person name="Peeters S.H."/>
            <person name="Heuer A."/>
            <person name="Rast P."/>
            <person name="Oberbeckmann S."/>
            <person name="Bunk B."/>
            <person name="Jeske O."/>
            <person name="Meyerdierks A."/>
            <person name="Storesund J.E."/>
            <person name="Kallscheuer N."/>
            <person name="Luecker S."/>
            <person name="Lage O.M."/>
            <person name="Pohl T."/>
            <person name="Merkel B.J."/>
            <person name="Hornburger P."/>
            <person name="Mueller R.-W."/>
            <person name="Bruemmer F."/>
            <person name="Labrenz M."/>
            <person name="Spormann A.M."/>
            <person name="Op den Camp H."/>
            <person name="Overmann J."/>
            <person name="Amann R."/>
            <person name="Jetten M.S.M."/>
            <person name="Mascher T."/>
            <person name="Medema M.H."/>
            <person name="Devos D.P."/>
            <person name="Kaster A.-K."/>
            <person name="Ovreas L."/>
            <person name="Rohde M."/>
            <person name="Galperin M.Y."/>
            <person name="Jogler C."/>
        </authorList>
    </citation>
    <scope>NUCLEOTIDE SEQUENCE [LARGE SCALE GENOMIC DNA]</scope>
    <source>
        <strain evidence="1 2">Spa11</strain>
    </source>
</reference>
<dbReference type="KEGG" id="bmei:Spa11_32300"/>
<organism evidence="1 2">
    <name type="scientific">Botrimarina mediterranea</name>
    <dbReference type="NCBI Taxonomy" id="2528022"/>
    <lineage>
        <taxon>Bacteria</taxon>
        <taxon>Pseudomonadati</taxon>
        <taxon>Planctomycetota</taxon>
        <taxon>Planctomycetia</taxon>
        <taxon>Pirellulales</taxon>
        <taxon>Lacipirellulaceae</taxon>
        <taxon>Botrimarina</taxon>
    </lineage>
</organism>
<dbReference type="Proteomes" id="UP000316426">
    <property type="component" value="Chromosome"/>
</dbReference>
<evidence type="ECO:0000313" key="2">
    <source>
        <dbReference type="Proteomes" id="UP000316426"/>
    </source>
</evidence>